<dbReference type="Proteomes" id="UP000242715">
    <property type="component" value="Unassembled WGS sequence"/>
</dbReference>
<evidence type="ECO:0000313" key="1">
    <source>
        <dbReference type="EMBL" id="GAU38627.1"/>
    </source>
</evidence>
<evidence type="ECO:0000313" key="2">
    <source>
        <dbReference type="Proteomes" id="UP000242715"/>
    </source>
</evidence>
<sequence length="62" mass="6659">MSATPLSSALFDASEALLPFSQEWALKLLGVPYCSRVKPTMMSEAQPGGDNCLSRRANVLSN</sequence>
<name>A0A2Z6P7Z4_TRISU</name>
<proteinExistence type="predicted"/>
<dbReference type="EMBL" id="DF973724">
    <property type="protein sequence ID" value="GAU38627.1"/>
    <property type="molecule type" value="Genomic_DNA"/>
</dbReference>
<keyword evidence="2" id="KW-1185">Reference proteome</keyword>
<gene>
    <name evidence="1" type="ORF">TSUD_276650</name>
</gene>
<organism evidence="1 2">
    <name type="scientific">Trifolium subterraneum</name>
    <name type="common">Subterranean clover</name>
    <dbReference type="NCBI Taxonomy" id="3900"/>
    <lineage>
        <taxon>Eukaryota</taxon>
        <taxon>Viridiplantae</taxon>
        <taxon>Streptophyta</taxon>
        <taxon>Embryophyta</taxon>
        <taxon>Tracheophyta</taxon>
        <taxon>Spermatophyta</taxon>
        <taxon>Magnoliopsida</taxon>
        <taxon>eudicotyledons</taxon>
        <taxon>Gunneridae</taxon>
        <taxon>Pentapetalae</taxon>
        <taxon>rosids</taxon>
        <taxon>fabids</taxon>
        <taxon>Fabales</taxon>
        <taxon>Fabaceae</taxon>
        <taxon>Papilionoideae</taxon>
        <taxon>50 kb inversion clade</taxon>
        <taxon>NPAAA clade</taxon>
        <taxon>Hologalegina</taxon>
        <taxon>IRL clade</taxon>
        <taxon>Trifolieae</taxon>
        <taxon>Trifolium</taxon>
    </lineage>
</organism>
<reference evidence="2" key="1">
    <citation type="journal article" date="2017" name="Front. Plant Sci.">
        <title>Climate Clever Clovers: New Paradigm to Reduce the Environmental Footprint of Ruminants by Breeding Low Methanogenic Forages Utilizing Haplotype Variation.</title>
        <authorList>
            <person name="Kaur P."/>
            <person name="Appels R."/>
            <person name="Bayer P.E."/>
            <person name="Keeble-Gagnere G."/>
            <person name="Wang J."/>
            <person name="Hirakawa H."/>
            <person name="Shirasawa K."/>
            <person name="Vercoe P."/>
            <person name="Stefanova K."/>
            <person name="Durmic Z."/>
            <person name="Nichols P."/>
            <person name="Revell C."/>
            <person name="Isobe S.N."/>
            <person name="Edwards D."/>
            <person name="Erskine W."/>
        </authorList>
    </citation>
    <scope>NUCLEOTIDE SEQUENCE [LARGE SCALE GENOMIC DNA]</scope>
    <source>
        <strain evidence="2">cv. Daliak</strain>
    </source>
</reference>
<accession>A0A2Z6P7Z4</accession>
<dbReference type="AlphaFoldDB" id="A0A2Z6P7Z4"/>
<protein>
    <submittedName>
        <fullName evidence="1">Uncharacterized protein</fullName>
    </submittedName>
</protein>